<dbReference type="EMBL" id="BAABDL010000031">
    <property type="protein sequence ID" value="GAA4062008.1"/>
    <property type="molecule type" value="Genomic_DNA"/>
</dbReference>
<dbReference type="Proteomes" id="UP001501734">
    <property type="component" value="Unassembled WGS sequence"/>
</dbReference>
<evidence type="ECO:0000313" key="7">
    <source>
        <dbReference type="EMBL" id="GAA4062008.1"/>
    </source>
</evidence>
<dbReference type="SUPFAM" id="SSF51445">
    <property type="entry name" value="(Trans)glycosidases"/>
    <property type="match status" value="1"/>
</dbReference>
<dbReference type="PRINTS" id="PR00740">
    <property type="entry name" value="GLHYDRLASE27"/>
</dbReference>
<dbReference type="InterPro" id="IPR002241">
    <property type="entry name" value="Glyco_hydro_27"/>
</dbReference>
<keyword evidence="8" id="KW-1185">Reference proteome</keyword>
<keyword evidence="4 5" id="KW-0326">Glycosidase</keyword>
<dbReference type="InterPro" id="IPR013780">
    <property type="entry name" value="Glyco_hydro_b"/>
</dbReference>
<evidence type="ECO:0000256" key="5">
    <source>
        <dbReference type="RuleBase" id="RU361168"/>
    </source>
</evidence>
<dbReference type="InterPro" id="IPR013785">
    <property type="entry name" value="Aldolase_TIM"/>
</dbReference>
<reference evidence="8" key="1">
    <citation type="journal article" date="2019" name="Int. J. Syst. Evol. Microbiol.">
        <title>The Global Catalogue of Microorganisms (GCM) 10K type strain sequencing project: providing services to taxonomists for standard genome sequencing and annotation.</title>
        <authorList>
            <consortium name="The Broad Institute Genomics Platform"/>
            <consortium name="The Broad Institute Genome Sequencing Center for Infectious Disease"/>
            <person name="Wu L."/>
            <person name="Ma J."/>
        </authorList>
    </citation>
    <scope>NUCLEOTIDE SEQUENCE [LARGE SCALE GENOMIC DNA]</scope>
    <source>
        <strain evidence="8">JCM 17250</strain>
    </source>
</reference>
<dbReference type="Pfam" id="PF16499">
    <property type="entry name" value="Melibiase_2"/>
    <property type="match status" value="2"/>
</dbReference>
<dbReference type="InterPro" id="IPR041233">
    <property type="entry name" value="Melibiase_C"/>
</dbReference>
<proteinExistence type="inferred from homology"/>
<keyword evidence="3 5" id="KW-0378">Hydrolase</keyword>
<dbReference type="Gene3D" id="2.60.40.1180">
    <property type="entry name" value="Golgi alpha-mannosidase II"/>
    <property type="match status" value="1"/>
</dbReference>
<sequence length="430" mass="49657">MKHHNYAKTPPMGWNSWDCYGATVKESEVKGNADYMAKHLKQHGWEYVVVDIQWSEPGAISSAYRPFVPLEMDEYSRLVPAENRFPSAKDGKGFKPLADYVHDLGLKFGIHIMRGIPRQAVHQNTKIKGTEVRASEIAHQNSICPWNTDMYGLDHTKKEAQMYYDSLFELYAEWEVDFIKVDDIADSKLYGAHLEEIKMIRKAIDRCGRPMVLSLSPGPAHLNDAAILEENANMWRMTDDFWDLWELLYGMFDRCYRWSKNVGPGYWPDADMLPLGHIGIRSVDGGASDRYTRFTQDEQITMMTLWTIFRSPLMFGGEMRDNDEFTLSLLTNEEVLKMHREGSDARQVYRYQDRVVWQSNGADQELYVALFNIADVAQTVSVDLDDIGIKSNQIKSLTDLWQKQTMPLVNQEIKSHLRPHACQLLKIELK</sequence>
<evidence type="ECO:0000259" key="6">
    <source>
        <dbReference type="Pfam" id="PF17801"/>
    </source>
</evidence>
<dbReference type="PANTHER" id="PTHR11452">
    <property type="entry name" value="ALPHA-GALACTOSIDASE/ALPHA-N-ACETYLGALACTOSAMINIDASE"/>
    <property type="match status" value="1"/>
</dbReference>
<evidence type="ECO:0000313" key="8">
    <source>
        <dbReference type="Proteomes" id="UP001501734"/>
    </source>
</evidence>
<dbReference type="Gene3D" id="3.20.20.70">
    <property type="entry name" value="Aldolase class I"/>
    <property type="match status" value="1"/>
</dbReference>
<keyword evidence="2" id="KW-0732">Signal</keyword>
<evidence type="ECO:0000256" key="4">
    <source>
        <dbReference type="ARBA" id="ARBA00023295"/>
    </source>
</evidence>
<dbReference type="PANTHER" id="PTHR11452:SF42">
    <property type="entry name" value="ALPHA-GALACTOSIDASE"/>
    <property type="match status" value="1"/>
</dbReference>
<dbReference type="GO" id="GO:0016787">
    <property type="term" value="F:hydrolase activity"/>
    <property type="evidence" value="ECO:0007669"/>
    <property type="project" value="UniProtKB-KW"/>
</dbReference>
<dbReference type="SUPFAM" id="SSF51011">
    <property type="entry name" value="Glycosyl hydrolase domain"/>
    <property type="match status" value="1"/>
</dbReference>
<dbReference type="Pfam" id="PF17801">
    <property type="entry name" value="Melibiase_C"/>
    <property type="match status" value="1"/>
</dbReference>
<comment type="similarity">
    <text evidence="1 5">Belongs to the glycosyl hydrolase 27 family.</text>
</comment>
<dbReference type="InterPro" id="IPR017853">
    <property type="entry name" value="GH"/>
</dbReference>
<dbReference type="EC" id="3.2.1.22" evidence="5"/>
<evidence type="ECO:0000256" key="2">
    <source>
        <dbReference type="ARBA" id="ARBA00022729"/>
    </source>
</evidence>
<accession>A0ABP7V8R5</accession>
<dbReference type="CDD" id="cd14792">
    <property type="entry name" value="GH27"/>
    <property type="match status" value="1"/>
</dbReference>
<protein>
    <recommendedName>
        <fullName evidence="5">Alpha-galactosidase</fullName>
        <ecNumber evidence="5">3.2.1.22</ecNumber>
    </recommendedName>
    <alternativeName>
        <fullName evidence="5">Melibiase</fullName>
    </alternativeName>
</protein>
<evidence type="ECO:0000256" key="3">
    <source>
        <dbReference type="ARBA" id="ARBA00022801"/>
    </source>
</evidence>
<comment type="catalytic activity">
    <reaction evidence="5">
        <text>Hydrolysis of terminal, non-reducing alpha-D-galactose residues in alpha-D-galactosides, including galactose oligosaccharides, galactomannans and galactolipids.</text>
        <dbReference type="EC" id="3.2.1.22"/>
    </reaction>
</comment>
<feature type="domain" description="Alpha galactosidase C-terminal" evidence="6">
    <location>
        <begin position="353"/>
        <end position="427"/>
    </location>
</feature>
<comment type="caution">
    <text evidence="7">The sequence shown here is derived from an EMBL/GenBank/DDBJ whole genome shotgun (WGS) entry which is preliminary data.</text>
</comment>
<organism evidence="7 8">
    <name type="scientific">Amphibacillus indicireducens</name>
    <dbReference type="NCBI Taxonomy" id="1076330"/>
    <lineage>
        <taxon>Bacteria</taxon>
        <taxon>Bacillati</taxon>
        <taxon>Bacillota</taxon>
        <taxon>Bacilli</taxon>
        <taxon>Bacillales</taxon>
        <taxon>Bacillaceae</taxon>
        <taxon>Amphibacillus</taxon>
    </lineage>
</organism>
<evidence type="ECO:0000256" key="1">
    <source>
        <dbReference type="ARBA" id="ARBA00009743"/>
    </source>
</evidence>
<keyword evidence="5" id="KW-1015">Disulfide bond</keyword>
<name>A0ABP7V8R5_9BACI</name>
<gene>
    <name evidence="7" type="ORF">GCM10022410_06160</name>
</gene>
<dbReference type="RefSeq" id="WP_344910222.1">
    <property type="nucleotide sequence ID" value="NZ_BAABDL010000031.1"/>
</dbReference>